<dbReference type="SUPFAM" id="SSF52172">
    <property type="entry name" value="CheY-like"/>
    <property type="match status" value="1"/>
</dbReference>
<dbReference type="PROSITE" id="PS50883">
    <property type="entry name" value="EAL"/>
    <property type="match status" value="1"/>
</dbReference>
<evidence type="ECO:0000259" key="6">
    <source>
        <dbReference type="PROSITE" id="PS50887"/>
    </source>
</evidence>
<dbReference type="Gene3D" id="3.30.70.270">
    <property type="match status" value="1"/>
</dbReference>
<dbReference type="SUPFAM" id="SSF141868">
    <property type="entry name" value="EAL domain-like"/>
    <property type="match status" value="1"/>
</dbReference>
<proteinExistence type="predicted"/>
<dbReference type="CDD" id="cd17569">
    <property type="entry name" value="REC_HupR-like"/>
    <property type="match status" value="1"/>
</dbReference>
<protein>
    <recommendedName>
        <fullName evidence="1">cyclic-guanylate-specific phosphodiesterase</fullName>
        <ecNumber evidence="1">3.1.4.52</ecNumber>
    </recommendedName>
</protein>
<dbReference type="InterPro" id="IPR035919">
    <property type="entry name" value="EAL_sf"/>
</dbReference>
<organism evidence="7 8">
    <name type="scientific">Idiomarina seosinensis</name>
    <dbReference type="NCBI Taxonomy" id="281739"/>
    <lineage>
        <taxon>Bacteria</taxon>
        <taxon>Pseudomonadati</taxon>
        <taxon>Pseudomonadota</taxon>
        <taxon>Gammaproteobacteria</taxon>
        <taxon>Alteromonadales</taxon>
        <taxon>Idiomarinaceae</taxon>
        <taxon>Idiomarina</taxon>
    </lineage>
</organism>
<evidence type="ECO:0000256" key="3">
    <source>
        <dbReference type="PROSITE-ProRule" id="PRU00169"/>
    </source>
</evidence>
<dbReference type="InterPro" id="IPR001789">
    <property type="entry name" value="Sig_transdc_resp-reg_receiver"/>
</dbReference>
<evidence type="ECO:0000256" key="1">
    <source>
        <dbReference type="ARBA" id="ARBA00012282"/>
    </source>
</evidence>
<dbReference type="Proteomes" id="UP000287908">
    <property type="component" value="Unassembled WGS sequence"/>
</dbReference>
<evidence type="ECO:0000313" key="8">
    <source>
        <dbReference type="Proteomes" id="UP000287908"/>
    </source>
</evidence>
<dbReference type="PANTHER" id="PTHR44757:SF2">
    <property type="entry name" value="BIOFILM ARCHITECTURE MAINTENANCE PROTEIN MBAA"/>
    <property type="match status" value="1"/>
</dbReference>
<dbReference type="SMART" id="SM00052">
    <property type="entry name" value="EAL"/>
    <property type="match status" value="1"/>
</dbReference>
<dbReference type="SMART" id="SM00448">
    <property type="entry name" value="REC"/>
    <property type="match status" value="1"/>
</dbReference>
<feature type="domain" description="EAL" evidence="5">
    <location>
        <begin position="200"/>
        <end position="454"/>
    </location>
</feature>
<evidence type="ECO:0000259" key="5">
    <source>
        <dbReference type="PROSITE" id="PS50883"/>
    </source>
</evidence>
<feature type="domain" description="GGDEF" evidence="6">
    <location>
        <begin position="58"/>
        <end position="191"/>
    </location>
</feature>
<dbReference type="Gene3D" id="3.20.20.450">
    <property type="entry name" value="EAL domain"/>
    <property type="match status" value="1"/>
</dbReference>
<dbReference type="Pfam" id="PF00563">
    <property type="entry name" value="EAL"/>
    <property type="match status" value="1"/>
</dbReference>
<evidence type="ECO:0000259" key="4">
    <source>
        <dbReference type="PROSITE" id="PS50110"/>
    </source>
</evidence>
<dbReference type="CDD" id="cd01949">
    <property type="entry name" value="GGDEF"/>
    <property type="match status" value="1"/>
</dbReference>
<dbReference type="Gene3D" id="3.40.50.2300">
    <property type="match status" value="1"/>
</dbReference>
<dbReference type="PROSITE" id="PS50110">
    <property type="entry name" value="RESPONSE_REGULATORY"/>
    <property type="match status" value="1"/>
</dbReference>
<dbReference type="PANTHER" id="PTHR44757">
    <property type="entry name" value="DIGUANYLATE CYCLASE DGCP"/>
    <property type="match status" value="1"/>
</dbReference>
<dbReference type="NCBIfam" id="TIGR00254">
    <property type="entry name" value="GGDEF"/>
    <property type="match status" value="1"/>
</dbReference>
<dbReference type="RefSeq" id="WP_126783288.1">
    <property type="nucleotide sequence ID" value="NZ_PIQF01000001.1"/>
</dbReference>
<evidence type="ECO:0000313" key="7">
    <source>
        <dbReference type="EMBL" id="RUO77017.1"/>
    </source>
</evidence>
<feature type="modified residue" description="4-aspartylphosphate" evidence="3">
    <location>
        <position position="516"/>
    </location>
</feature>
<reference evidence="7 8" key="1">
    <citation type="journal article" date="2011" name="Front. Microbiol.">
        <title>Genomic signatures of strain selection and enhancement in Bacillus atrophaeus var. globigii, a historical biowarfare simulant.</title>
        <authorList>
            <person name="Gibbons H.S."/>
            <person name="Broomall S.M."/>
            <person name="McNew L.A."/>
            <person name="Daligault H."/>
            <person name="Chapman C."/>
            <person name="Bruce D."/>
            <person name="Karavis M."/>
            <person name="Krepps M."/>
            <person name="McGregor P.A."/>
            <person name="Hong C."/>
            <person name="Park K.H."/>
            <person name="Akmal A."/>
            <person name="Feldman A."/>
            <person name="Lin J.S."/>
            <person name="Chang W.E."/>
            <person name="Higgs B.W."/>
            <person name="Demirev P."/>
            <person name="Lindquist J."/>
            <person name="Liem A."/>
            <person name="Fochler E."/>
            <person name="Read T.D."/>
            <person name="Tapia R."/>
            <person name="Johnson S."/>
            <person name="Bishop-Lilly K.A."/>
            <person name="Detter C."/>
            <person name="Han C."/>
            <person name="Sozhamannan S."/>
            <person name="Rosenzweig C.N."/>
            <person name="Skowronski E.W."/>
        </authorList>
    </citation>
    <scope>NUCLEOTIDE SEQUENCE [LARGE SCALE GENOMIC DNA]</scope>
    <source>
        <strain evidence="7 8">CL-SP19</strain>
    </source>
</reference>
<keyword evidence="2" id="KW-0973">c-di-GMP</keyword>
<dbReference type="Pfam" id="PF00072">
    <property type="entry name" value="Response_reg"/>
    <property type="match status" value="1"/>
</dbReference>
<comment type="caution">
    <text evidence="7">The sequence shown here is derived from an EMBL/GenBank/DDBJ whole genome shotgun (WGS) entry which is preliminary data.</text>
</comment>
<dbReference type="AlphaFoldDB" id="A0A432ZG95"/>
<sequence length="582" mass="65263">MARSASAVSALEDVSDQHELQEKVSFLANYDALTGLPNRELLKDRMKQAFSFGERRGSLLAVVFIDLDSFKPINDSLGHEMGDSLLQAAAERLKQSIRPGDTLARLSGDEFVALLPDLAHYSDAALVTERMLGAMSKPFEIGNNELHISASAGIATTDIFDQEPLLLVRQADMAMYEAKKLGRNNYQWFDNSLDAEILKALKIRNALQSGIDNKQFELHYQPVFNLHNNELIGCEALVRWNHPSMGLVSPVDFISVAENTGQIVPLSRWILHRACKDFKKVKDLMASEAVISVNISAIHLLRTEFVTDISNALAAAGLEARYLQLEMTETVMVDHPELAIEKLTELKAMGVRIALDDFGTGYSSLSYLKSLPVDVVKVDRSFINELVNHRHDAAITEAIISMAHHLRLKVIAEGVETSAQRDYLRRCGCDAMQGFLLARPMSKITLTEFLESYKATIEQDDKELTPRILVVDDEDNVRKSLRRLLVRDGYQVLTANGAQEGFDILAQNRINVVISDHRMPNMTGVDFMTHTRSMYPDTARIVLTAYQDEEALSKAVNEGEVFRFLTKPWDDEKLRQVVREAI</sequence>
<name>A0A432ZG95_9GAMM</name>
<dbReference type="GO" id="GO:0071111">
    <property type="term" value="F:cyclic-guanylate-specific phosphodiesterase activity"/>
    <property type="evidence" value="ECO:0007669"/>
    <property type="project" value="UniProtKB-EC"/>
</dbReference>
<dbReference type="PROSITE" id="PS50887">
    <property type="entry name" value="GGDEF"/>
    <property type="match status" value="1"/>
</dbReference>
<feature type="domain" description="Response regulatory" evidence="4">
    <location>
        <begin position="467"/>
        <end position="582"/>
    </location>
</feature>
<dbReference type="SMART" id="SM00267">
    <property type="entry name" value="GGDEF"/>
    <property type="match status" value="1"/>
</dbReference>
<dbReference type="FunFam" id="3.20.20.450:FF:000001">
    <property type="entry name" value="Cyclic di-GMP phosphodiesterase yahA"/>
    <property type="match status" value="1"/>
</dbReference>
<dbReference type="Pfam" id="PF00990">
    <property type="entry name" value="GGDEF"/>
    <property type="match status" value="1"/>
</dbReference>
<dbReference type="InterPro" id="IPR011006">
    <property type="entry name" value="CheY-like_superfamily"/>
</dbReference>
<dbReference type="EMBL" id="PIQF01000001">
    <property type="protein sequence ID" value="RUO77017.1"/>
    <property type="molecule type" value="Genomic_DNA"/>
</dbReference>
<dbReference type="EC" id="3.1.4.52" evidence="1"/>
<dbReference type="SUPFAM" id="SSF55073">
    <property type="entry name" value="Nucleotide cyclase"/>
    <property type="match status" value="1"/>
</dbReference>
<keyword evidence="3" id="KW-0597">Phosphoprotein</keyword>
<gene>
    <name evidence="7" type="ORF">CWI81_00485</name>
</gene>
<dbReference type="InterPro" id="IPR043128">
    <property type="entry name" value="Rev_trsase/Diguanyl_cyclase"/>
</dbReference>
<dbReference type="InterPro" id="IPR000160">
    <property type="entry name" value="GGDEF_dom"/>
</dbReference>
<dbReference type="InterPro" id="IPR052155">
    <property type="entry name" value="Biofilm_reg_signaling"/>
</dbReference>
<keyword evidence="8" id="KW-1185">Reference proteome</keyword>
<dbReference type="CDD" id="cd01948">
    <property type="entry name" value="EAL"/>
    <property type="match status" value="1"/>
</dbReference>
<evidence type="ECO:0000256" key="2">
    <source>
        <dbReference type="ARBA" id="ARBA00022636"/>
    </source>
</evidence>
<dbReference type="InterPro" id="IPR001633">
    <property type="entry name" value="EAL_dom"/>
</dbReference>
<dbReference type="OrthoDB" id="6597954at2"/>
<accession>A0A432ZG95</accession>
<dbReference type="GO" id="GO:0000160">
    <property type="term" value="P:phosphorelay signal transduction system"/>
    <property type="evidence" value="ECO:0007669"/>
    <property type="project" value="InterPro"/>
</dbReference>
<dbReference type="InterPro" id="IPR029787">
    <property type="entry name" value="Nucleotide_cyclase"/>
</dbReference>